<name>A0A3S9AAI8_9BACL</name>
<dbReference type="Proteomes" id="UP000272528">
    <property type="component" value="Chromosome"/>
</dbReference>
<evidence type="ECO:0000313" key="3">
    <source>
        <dbReference type="Proteomes" id="UP000272528"/>
    </source>
</evidence>
<feature type="domain" description="Glycosyltransferase 2-like" evidence="1">
    <location>
        <begin position="13"/>
        <end position="161"/>
    </location>
</feature>
<accession>A0A3S9AAI8</accession>
<gene>
    <name evidence="2" type="ORF">EJC50_26110</name>
</gene>
<dbReference type="Gene3D" id="3.90.550.10">
    <property type="entry name" value="Spore Coat Polysaccharide Biosynthesis Protein SpsA, Chain A"/>
    <property type="match status" value="1"/>
</dbReference>
<dbReference type="PANTHER" id="PTHR43685:SF2">
    <property type="entry name" value="GLYCOSYLTRANSFERASE 2-LIKE DOMAIN-CONTAINING PROTEIN"/>
    <property type="match status" value="1"/>
</dbReference>
<dbReference type="InterPro" id="IPR001173">
    <property type="entry name" value="Glyco_trans_2-like"/>
</dbReference>
<dbReference type="KEGG" id="palb:EJC50_26110"/>
<keyword evidence="3" id="KW-1185">Reference proteome</keyword>
<organism evidence="2 3">
    <name type="scientific">Paenibacillus albus</name>
    <dbReference type="NCBI Taxonomy" id="2495582"/>
    <lineage>
        <taxon>Bacteria</taxon>
        <taxon>Bacillati</taxon>
        <taxon>Bacillota</taxon>
        <taxon>Bacilli</taxon>
        <taxon>Bacillales</taxon>
        <taxon>Paenibacillaceae</taxon>
        <taxon>Paenibacillus</taxon>
    </lineage>
</organism>
<evidence type="ECO:0000313" key="2">
    <source>
        <dbReference type="EMBL" id="AZN42778.1"/>
    </source>
</evidence>
<sequence length="267" mass="30247">MEGNNESAKPKVSIIIPFYNDPYVAEAVESALAQTYDNIEIIVIDDGSTMHADKLAPYEGRIHYVGKENGGTASALNYGFRLASGKYIAWLSSDDRFYPDKIKRQVEAMERQQAQISHSGFDIIDGTGRMKELDLIPPGKQVGEFYRAFLTSNPVNGCTVMMTKQLYRRTGPFHEGRRYTHDLDYWFRVLLAGTPFLLIPEPLCAYRKHDAMGTVRHQGAIAQEVKETFALYEKRWRAYVRELGFLPRSKPSGRTAQGSRPRKSARG</sequence>
<dbReference type="Pfam" id="PF00535">
    <property type="entry name" value="Glycos_transf_2"/>
    <property type="match status" value="1"/>
</dbReference>
<proteinExistence type="predicted"/>
<evidence type="ECO:0000259" key="1">
    <source>
        <dbReference type="Pfam" id="PF00535"/>
    </source>
</evidence>
<protein>
    <submittedName>
        <fullName evidence="2">Glycosyltransferase</fullName>
    </submittedName>
</protein>
<dbReference type="RefSeq" id="WP_126018780.1">
    <property type="nucleotide sequence ID" value="NZ_CP034437.1"/>
</dbReference>
<dbReference type="InterPro" id="IPR029044">
    <property type="entry name" value="Nucleotide-diphossugar_trans"/>
</dbReference>
<dbReference type="EMBL" id="CP034437">
    <property type="protein sequence ID" value="AZN42778.1"/>
    <property type="molecule type" value="Genomic_DNA"/>
</dbReference>
<dbReference type="PANTHER" id="PTHR43685">
    <property type="entry name" value="GLYCOSYLTRANSFERASE"/>
    <property type="match status" value="1"/>
</dbReference>
<reference evidence="3" key="1">
    <citation type="submission" date="2018-12" db="EMBL/GenBank/DDBJ databases">
        <title>Genome sequence of Peanibacillus sp.</title>
        <authorList>
            <person name="Subramani G."/>
            <person name="Srinivasan S."/>
            <person name="Kim M.K."/>
        </authorList>
    </citation>
    <scope>NUCLEOTIDE SEQUENCE [LARGE SCALE GENOMIC DNA]</scope>
    <source>
        <strain evidence="3">18JY67-1</strain>
    </source>
</reference>
<dbReference type="InterPro" id="IPR050834">
    <property type="entry name" value="Glycosyltransf_2"/>
</dbReference>
<dbReference type="OrthoDB" id="9785185at2"/>
<dbReference type="SUPFAM" id="SSF53448">
    <property type="entry name" value="Nucleotide-diphospho-sugar transferases"/>
    <property type="match status" value="1"/>
</dbReference>
<dbReference type="AlphaFoldDB" id="A0A3S9AAI8"/>
<dbReference type="GO" id="GO:0016740">
    <property type="term" value="F:transferase activity"/>
    <property type="evidence" value="ECO:0007669"/>
    <property type="project" value="UniProtKB-KW"/>
</dbReference>
<keyword evidence="2" id="KW-0808">Transferase</keyword>